<evidence type="ECO:0000313" key="4">
    <source>
        <dbReference type="Proteomes" id="UP000053237"/>
    </source>
</evidence>
<evidence type="ECO:0000256" key="2">
    <source>
        <dbReference type="SAM" id="SignalP"/>
    </source>
</evidence>
<sequence length="833" mass="90527">MRGFLNNLLPLLLASPLIPHANPAPFEFSLRKPSQCSSRDPIQLNLLSNFRQLSDQNATNASAPVSEAAKIGAGVRQKLSKIRGISEKFYQKLIDAVKIYLCDKNVKDGAPDAPNVRFVPPNSAKAYKNSNGDCIRLNVTLSTDDTVRQEYASGNCEVNPNCYWATINTTTDLDRVPIYSLTESVSPPEGSMTYSDANKHLKKWIQGLAIVILPGVILSVLSLITFILFVMCRYCCNRCGGRQGRVGGYRCAEKLYPILFFILFAGGVIGVAIAALSYQKAMSKAVGDTLDDTSTTMVQMTEWSGRIQSPLIKIRNTVVTSANDISTALSGTDFIEQGTNGLTSRLETFSSNSANRTLPTGCDNATALICLPCEICTVISVRMSDAAHQIQSNAGSGVAQLKQVRGQLQSKLVTIADKVKVQVDEQVTTLTRLTETIQSTNKNVDDIRKEYSKQKAIQQAGVLALFALSLVVIALGLIGILFGITPFRVLVNLIHIAWIIGFVALILTFLLTSVFLTISAVLTDVCQVTLLLGKDWTVAMGDLGKAPNACFRNTSLLDAFNLSSALSFATGGVNFPQGLDVASMLDFSQLDSADREIRNTTADTFPFSAPLNGSIAFLNSYTNQASSGSSCVLHDTFTRPNILTPWVDVNMPQGASPNGSEFLKSRYASQDANCGQSSSAKAFACTQHSSSCDFSIWIQEIYANTSALKRVEMDANAFVDELHANMTSLMTFVGDFKTQIRALDASIASIRVGLESNLLQFVTEFKNAMYCSFVAERYNDIYGDLCGDLVPALTMISLMLFLAGIFTIPVEICLIIALKRLKTRGNTRGMKFK</sequence>
<evidence type="ECO:0000256" key="1">
    <source>
        <dbReference type="SAM" id="Phobius"/>
    </source>
</evidence>
<keyword evidence="2" id="KW-0732">Signal</keyword>
<keyword evidence="1" id="KW-0812">Transmembrane</keyword>
<feature type="chain" id="PRO_5001531932" evidence="2">
    <location>
        <begin position="24"/>
        <end position="833"/>
    </location>
</feature>
<dbReference type="GO" id="GO:0016020">
    <property type="term" value="C:membrane"/>
    <property type="evidence" value="ECO:0007669"/>
    <property type="project" value="TreeGrafter"/>
</dbReference>
<dbReference type="Proteomes" id="UP000053237">
    <property type="component" value="Unassembled WGS sequence"/>
</dbReference>
<dbReference type="InParanoid" id="A0A024FVR9"/>
<dbReference type="PANTHER" id="PTHR31414">
    <property type="entry name" value="TRANSMEMBRANE PROTEIN DDB_G0292058"/>
    <property type="match status" value="1"/>
</dbReference>
<feature type="transmembrane region" description="Helical" evidence="1">
    <location>
        <begin position="255"/>
        <end position="278"/>
    </location>
</feature>
<accession>A0A024FVR9</accession>
<dbReference type="OrthoDB" id="193965at2759"/>
<name>A0A024FVR9_9STRA</name>
<dbReference type="AlphaFoldDB" id="A0A024FVR9"/>
<feature type="transmembrane region" description="Helical" evidence="1">
    <location>
        <begin position="496"/>
        <end position="522"/>
    </location>
</feature>
<feature type="transmembrane region" description="Helical" evidence="1">
    <location>
        <begin position="462"/>
        <end position="484"/>
    </location>
</feature>
<evidence type="ECO:0000313" key="3">
    <source>
        <dbReference type="EMBL" id="CCI11126.1"/>
    </source>
</evidence>
<proteinExistence type="predicted"/>
<feature type="transmembrane region" description="Helical" evidence="1">
    <location>
        <begin position="204"/>
        <end position="234"/>
    </location>
</feature>
<feature type="transmembrane region" description="Helical" evidence="1">
    <location>
        <begin position="795"/>
        <end position="818"/>
    </location>
</feature>
<keyword evidence="1" id="KW-1133">Transmembrane helix</keyword>
<reference evidence="3 4" key="1">
    <citation type="submission" date="2012-05" db="EMBL/GenBank/DDBJ databases">
        <title>Recombination and specialization in a pathogen metapopulation.</title>
        <authorList>
            <person name="Gardiner A."/>
            <person name="Kemen E."/>
            <person name="Schultz-Larsen T."/>
            <person name="MacLean D."/>
            <person name="Van Oosterhout C."/>
            <person name="Jones J.D.G."/>
        </authorList>
    </citation>
    <scope>NUCLEOTIDE SEQUENCE [LARGE SCALE GENOMIC DNA]</scope>
    <source>
        <strain evidence="3 4">Ac Nc2</strain>
    </source>
</reference>
<protein>
    <submittedName>
        <fullName evidence="3">Uncharacterized protein</fullName>
    </submittedName>
</protein>
<keyword evidence="1" id="KW-0472">Membrane</keyword>
<keyword evidence="4" id="KW-1185">Reference proteome</keyword>
<feature type="signal peptide" evidence="2">
    <location>
        <begin position="1"/>
        <end position="23"/>
    </location>
</feature>
<gene>
    <name evidence="3" type="ORF">BN9_124170</name>
</gene>
<dbReference type="STRING" id="65357.A0A024FVR9"/>
<comment type="caution">
    <text evidence="3">The sequence shown here is derived from an EMBL/GenBank/DDBJ whole genome shotgun (WGS) entry which is preliminary data.</text>
</comment>
<organism evidence="3 4">
    <name type="scientific">Albugo candida</name>
    <dbReference type="NCBI Taxonomy" id="65357"/>
    <lineage>
        <taxon>Eukaryota</taxon>
        <taxon>Sar</taxon>
        <taxon>Stramenopiles</taxon>
        <taxon>Oomycota</taxon>
        <taxon>Peronosporomycetes</taxon>
        <taxon>Albuginales</taxon>
        <taxon>Albuginaceae</taxon>
        <taxon>Albugo</taxon>
    </lineage>
</organism>
<dbReference type="PANTHER" id="PTHR31414:SF18">
    <property type="entry name" value="TRANSMEMBRANE PROTEIN-RELATED"/>
    <property type="match status" value="1"/>
</dbReference>
<dbReference type="EMBL" id="CAIX01000556">
    <property type="protein sequence ID" value="CCI11126.1"/>
    <property type="molecule type" value="Genomic_DNA"/>
</dbReference>
<dbReference type="InterPro" id="IPR040283">
    <property type="entry name" value="DDB_G0292058-like"/>
</dbReference>